<dbReference type="PANTHER" id="PTHR11592:SF134">
    <property type="entry name" value="PHOSPHOLIPID HYDROPEROXIDE GLUTATHIONE PEROXIDASE"/>
    <property type="match status" value="1"/>
</dbReference>
<evidence type="ECO:0000256" key="3">
    <source>
        <dbReference type="ARBA" id="ARBA00023002"/>
    </source>
</evidence>
<dbReference type="InterPro" id="IPR000889">
    <property type="entry name" value="Glutathione_peroxidase"/>
</dbReference>
<sequence>PGLVSRFLSDSWLKFSLLPPEVISSSLQYKKVLTAAVSGSFALGIAGFSNRCSGDEDWKSASSIYDFCYIDIDGRKQAMSKYRGCVLLFGKQEPGTNEDIKKFISQFNVKFDMASKVEVKGDAATPVFKYLLSQGGGINSVEWNFAKFLIDTKGQVYKSYEPDVEPFALEPDILILFKQSNL</sequence>
<evidence type="ECO:0000313" key="5">
    <source>
        <dbReference type="Proteomes" id="UP000708208"/>
    </source>
</evidence>
<dbReference type="GO" id="GO:0004601">
    <property type="term" value="F:peroxidase activity"/>
    <property type="evidence" value="ECO:0007669"/>
    <property type="project" value="UniProtKB-KW"/>
</dbReference>
<dbReference type="GO" id="GO:0006979">
    <property type="term" value="P:response to oxidative stress"/>
    <property type="evidence" value="ECO:0007669"/>
    <property type="project" value="InterPro"/>
</dbReference>
<dbReference type="AlphaFoldDB" id="A0A8J2KEB8"/>
<dbReference type="PROSITE" id="PS51355">
    <property type="entry name" value="GLUTATHIONE_PEROXID_3"/>
    <property type="match status" value="1"/>
</dbReference>
<dbReference type="Pfam" id="PF00255">
    <property type="entry name" value="GSHPx"/>
    <property type="match status" value="1"/>
</dbReference>
<dbReference type="Proteomes" id="UP000708208">
    <property type="component" value="Unassembled WGS sequence"/>
</dbReference>
<reference evidence="4" key="1">
    <citation type="submission" date="2021-06" db="EMBL/GenBank/DDBJ databases">
        <authorList>
            <person name="Hodson N. C."/>
            <person name="Mongue J. A."/>
            <person name="Jaron S. K."/>
        </authorList>
    </citation>
    <scope>NUCLEOTIDE SEQUENCE</scope>
</reference>
<proteinExistence type="inferred from homology"/>
<evidence type="ECO:0000256" key="2">
    <source>
        <dbReference type="ARBA" id="ARBA00022559"/>
    </source>
</evidence>
<evidence type="ECO:0000256" key="1">
    <source>
        <dbReference type="ARBA" id="ARBA00006926"/>
    </source>
</evidence>
<gene>
    <name evidence="4" type="ORF">AFUS01_LOCUS25498</name>
</gene>
<evidence type="ECO:0000313" key="4">
    <source>
        <dbReference type="EMBL" id="CAG7786952.1"/>
    </source>
</evidence>
<keyword evidence="5" id="KW-1185">Reference proteome</keyword>
<protein>
    <recommendedName>
        <fullName evidence="6">Glutathione peroxidase</fullName>
    </recommendedName>
</protein>
<comment type="similarity">
    <text evidence="1">Belongs to the glutathione peroxidase family.</text>
</comment>
<accession>A0A8J2KEB8</accession>
<dbReference type="EMBL" id="CAJVCH010329983">
    <property type="protein sequence ID" value="CAG7786952.1"/>
    <property type="molecule type" value="Genomic_DNA"/>
</dbReference>
<organism evidence="4 5">
    <name type="scientific">Allacma fusca</name>
    <dbReference type="NCBI Taxonomy" id="39272"/>
    <lineage>
        <taxon>Eukaryota</taxon>
        <taxon>Metazoa</taxon>
        <taxon>Ecdysozoa</taxon>
        <taxon>Arthropoda</taxon>
        <taxon>Hexapoda</taxon>
        <taxon>Collembola</taxon>
        <taxon>Symphypleona</taxon>
        <taxon>Sminthuridae</taxon>
        <taxon>Allacma</taxon>
    </lineage>
</organism>
<dbReference type="PANTHER" id="PTHR11592">
    <property type="entry name" value="GLUTATHIONE PEROXIDASE"/>
    <property type="match status" value="1"/>
</dbReference>
<comment type="caution">
    <text evidence="4">The sequence shown here is derived from an EMBL/GenBank/DDBJ whole genome shotgun (WGS) entry which is preliminary data.</text>
</comment>
<feature type="non-terminal residue" evidence="4">
    <location>
        <position position="182"/>
    </location>
</feature>
<keyword evidence="3" id="KW-0560">Oxidoreductase</keyword>
<keyword evidence="2" id="KW-0575">Peroxidase</keyword>
<name>A0A8J2KEB8_9HEXA</name>
<dbReference type="OrthoDB" id="446890at2759"/>
<evidence type="ECO:0008006" key="6">
    <source>
        <dbReference type="Google" id="ProtNLM"/>
    </source>
</evidence>